<evidence type="ECO:0000256" key="2">
    <source>
        <dbReference type="SAM" id="SignalP"/>
    </source>
</evidence>
<dbReference type="CDD" id="cd00037">
    <property type="entry name" value="CLECT"/>
    <property type="match status" value="1"/>
</dbReference>
<evidence type="ECO:0000313" key="4">
    <source>
        <dbReference type="Proteomes" id="UP000050761"/>
    </source>
</evidence>
<dbReference type="Gene3D" id="3.10.100.10">
    <property type="entry name" value="Mannose-Binding Protein A, subunit A"/>
    <property type="match status" value="1"/>
</dbReference>
<keyword evidence="4" id="KW-1185">Reference proteome</keyword>
<feature type="region of interest" description="Disordered" evidence="1">
    <location>
        <begin position="80"/>
        <end position="100"/>
    </location>
</feature>
<reference evidence="5" key="2">
    <citation type="submission" date="2019-09" db="UniProtKB">
        <authorList>
            <consortium name="WormBaseParasite"/>
        </authorList>
    </citation>
    <scope>IDENTIFICATION</scope>
</reference>
<protein>
    <submittedName>
        <fullName evidence="5">C-type lectin domain-containing protein</fullName>
    </submittedName>
</protein>
<dbReference type="AlphaFoldDB" id="A0A183FFZ6"/>
<feature type="compositionally biased region" description="Low complexity" evidence="1">
    <location>
        <begin position="80"/>
        <end position="96"/>
    </location>
</feature>
<dbReference type="WBParaSite" id="HPBE_0000551301-mRNA-1">
    <property type="protein sequence ID" value="HPBE_0000551301-mRNA-1"/>
    <property type="gene ID" value="HPBE_0000551301"/>
</dbReference>
<evidence type="ECO:0000256" key="1">
    <source>
        <dbReference type="SAM" id="MobiDB-lite"/>
    </source>
</evidence>
<feature type="signal peptide" evidence="2">
    <location>
        <begin position="1"/>
        <end position="18"/>
    </location>
</feature>
<dbReference type="SUPFAM" id="SSF56436">
    <property type="entry name" value="C-type lectin-like"/>
    <property type="match status" value="1"/>
</dbReference>
<feature type="chain" id="PRO_5044551394" evidence="2">
    <location>
        <begin position="19"/>
        <end position="136"/>
    </location>
</feature>
<gene>
    <name evidence="3" type="ORF">HPBE_LOCUS5514</name>
</gene>
<dbReference type="InterPro" id="IPR016187">
    <property type="entry name" value="CTDL_fold"/>
</dbReference>
<accession>A0A3P7WUA8</accession>
<dbReference type="InterPro" id="IPR016186">
    <property type="entry name" value="C-type_lectin-like/link_sf"/>
</dbReference>
<keyword evidence="2" id="KW-0732">Signal</keyword>
<sequence>MTAWTAFLQAILLGVIAGAISDGSWKFFDKTKSTYKVFEQRLGWADAAFACSRESARLVQIRSREENDFVLRQRHHLAPAVQSDPAPASASAVASSLPPPPAAVVGAAVRTAVASAAEEEGVSQDDPSPARQGYKD</sequence>
<feature type="region of interest" description="Disordered" evidence="1">
    <location>
        <begin position="115"/>
        <end position="136"/>
    </location>
</feature>
<organism evidence="4 5">
    <name type="scientific">Heligmosomoides polygyrus</name>
    <name type="common">Parasitic roundworm</name>
    <dbReference type="NCBI Taxonomy" id="6339"/>
    <lineage>
        <taxon>Eukaryota</taxon>
        <taxon>Metazoa</taxon>
        <taxon>Ecdysozoa</taxon>
        <taxon>Nematoda</taxon>
        <taxon>Chromadorea</taxon>
        <taxon>Rhabditida</taxon>
        <taxon>Rhabditina</taxon>
        <taxon>Rhabditomorpha</taxon>
        <taxon>Strongyloidea</taxon>
        <taxon>Heligmosomidae</taxon>
        <taxon>Heligmosomoides</taxon>
    </lineage>
</organism>
<reference evidence="3 4" key="1">
    <citation type="submission" date="2018-11" db="EMBL/GenBank/DDBJ databases">
        <authorList>
            <consortium name="Pathogen Informatics"/>
        </authorList>
    </citation>
    <scope>NUCLEOTIDE SEQUENCE [LARGE SCALE GENOMIC DNA]</scope>
</reference>
<accession>A0A183FFZ6</accession>
<proteinExistence type="predicted"/>
<evidence type="ECO:0000313" key="3">
    <source>
        <dbReference type="EMBL" id="VDO64861.1"/>
    </source>
</evidence>
<evidence type="ECO:0000313" key="5">
    <source>
        <dbReference type="WBParaSite" id="HPBE_0000551301-mRNA-1"/>
    </source>
</evidence>
<name>A0A183FFZ6_HELPZ</name>
<dbReference type="Proteomes" id="UP000050761">
    <property type="component" value="Unassembled WGS sequence"/>
</dbReference>
<dbReference type="EMBL" id="UZAH01025485">
    <property type="protein sequence ID" value="VDO64861.1"/>
    <property type="molecule type" value="Genomic_DNA"/>
</dbReference>